<reference evidence="10" key="1">
    <citation type="submission" date="2019-02" db="EMBL/GenBank/DDBJ databases">
        <authorList>
            <person name="Li S.-H."/>
        </authorList>
    </citation>
    <scope>NUCLEOTIDE SEQUENCE</scope>
    <source>
        <strain evidence="10">IMCC11814</strain>
    </source>
</reference>
<dbReference type="InterPro" id="IPR049940">
    <property type="entry name" value="GluQ/Sye"/>
</dbReference>
<comment type="function">
    <text evidence="7">Catalyzes the tRNA-independent activation of glutamate in presence of ATP and the subsequent transfer of glutamate onto a tRNA(Asp). Glutamate is transferred on the 2-amino-5-(4,5-dihydroxy-2-cyclopenten-1-yl) moiety of the queuosine in the wobble position of the QUC anticodon.</text>
</comment>
<dbReference type="Gene3D" id="3.90.800.10">
    <property type="entry name" value="Glutamyl-tRNA Synthetase, Domain 3"/>
    <property type="match status" value="1"/>
</dbReference>
<dbReference type="InterPro" id="IPR014729">
    <property type="entry name" value="Rossmann-like_a/b/a_fold"/>
</dbReference>
<dbReference type="PANTHER" id="PTHR43311">
    <property type="entry name" value="GLUTAMATE--TRNA LIGASE"/>
    <property type="match status" value="1"/>
</dbReference>
<dbReference type="InterPro" id="IPR020058">
    <property type="entry name" value="Glu/Gln-tRNA-synth_Ib_cat-dom"/>
</dbReference>
<feature type="binding site" evidence="7">
    <location>
        <position position="193"/>
    </location>
    <ligand>
        <name>L-glutamate</name>
        <dbReference type="ChEBI" id="CHEBI:29985"/>
    </ligand>
</feature>
<dbReference type="Pfam" id="PF00749">
    <property type="entry name" value="tRNA-synt_1c"/>
    <property type="match status" value="2"/>
</dbReference>
<name>A0ABT3T8B0_9GAMM</name>
<proteinExistence type="inferred from homology"/>
<dbReference type="InterPro" id="IPR000924">
    <property type="entry name" value="Glu/Gln-tRNA-synth"/>
</dbReference>
<dbReference type="Proteomes" id="UP001143304">
    <property type="component" value="Unassembled WGS sequence"/>
</dbReference>
<gene>
    <name evidence="7" type="primary">gluQ</name>
    <name evidence="10" type="ORF">EYC82_10145</name>
</gene>
<dbReference type="RefSeq" id="WP_279249421.1">
    <property type="nucleotide sequence ID" value="NZ_SHNO01000001.1"/>
</dbReference>
<evidence type="ECO:0000313" key="11">
    <source>
        <dbReference type="Proteomes" id="UP001143304"/>
    </source>
</evidence>
<dbReference type="EC" id="6.1.1.-" evidence="7"/>
<comment type="caution">
    <text evidence="7">Lacks conserved residue(s) required for the propagation of feature annotation.</text>
</comment>
<dbReference type="Gene3D" id="3.40.50.620">
    <property type="entry name" value="HUPs"/>
    <property type="match status" value="1"/>
</dbReference>
<feature type="short sequence motif" description="'KMSKS' region" evidence="7">
    <location>
        <begin position="231"/>
        <end position="235"/>
    </location>
</feature>
<evidence type="ECO:0000256" key="6">
    <source>
        <dbReference type="ARBA" id="ARBA00023146"/>
    </source>
</evidence>
<evidence type="ECO:0000259" key="9">
    <source>
        <dbReference type="Pfam" id="PF00749"/>
    </source>
</evidence>
<feature type="short sequence motif" description="'HIGH' region" evidence="7">
    <location>
        <begin position="14"/>
        <end position="24"/>
    </location>
</feature>
<dbReference type="GO" id="GO:0016874">
    <property type="term" value="F:ligase activity"/>
    <property type="evidence" value="ECO:0007669"/>
    <property type="project" value="UniProtKB-KW"/>
</dbReference>
<evidence type="ECO:0000256" key="8">
    <source>
        <dbReference type="RuleBase" id="RU363037"/>
    </source>
</evidence>
<dbReference type="HAMAP" id="MF_01428">
    <property type="entry name" value="Glu_Q_tRNA_synth"/>
    <property type="match status" value="1"/>
</dbReference>
<evidence type="ECO:0000313" key="10">
    <source>
        <dbReference type="EMBL" id="MCX2977714.1"/>
    </source>
</evidence>
<protein>
    <recommendedName>
        <fullName evidence="7">Glutamyl-Q tRNA(Asp) synthetase</fullName>
        <shortName evidence="7">Glu-Q-RSs</shortName>
        <ecNumber evidence="7">6.1.1.-</ecNumber>
    </recommendedName>
</protein>
<dbReference type="InterPro" id="IPR022380">
    <property type="entry name" value="Glu-Q_tRNA(Asp)_Synthase"/>
</dbReference>
<comment type="caution">
    <text evidence="10">The sequence shown here is derived from an EMBL/GenBank/DDBJ whole genome shotgun (WGS) entry which is preliminary data.</text>
</comment>
<keyword evidence="8" id="KW-0648">Protein biosynthesis</keyword>
<feature type="binding site" evidence="7">
    <location>
        <position position="175"/>
    </location>
    <ligand>
        <name>L-glutamate</name>
        <dbReference type="ChEBI" id="CHEBI:29985"/>
    </ligand>
</feature>
<dbReference type="NCBIfam" id="TIGR03838">
    <property type="entry name" value="queuosine_YadB"/>
    <property type="match status" value="1"/>
</dbReference>
<keyword evidence="1 7" id="KW-0436">Ligase</keyword>
<evidence type="ECO:0000256" key="4">
    <source>
        <dbReference type="ARBA" id="ARBA00022833"/>
    </source>
</evidence>
<feature type="binding site" evidence="7">
    <location>
        <position position="234"/>
    </location>
    <ligand>
        <name>ATP</name>
        <dbReference type="ChEBI" id="CHEBI:30616"/>
    </ligand>
</feature>
<feature type="domain" description="Glutamyl/glutaminyl-tRNA synthetase class Ib catalytic" evidence="9">
    <location>
        <begin position="129"/>
        <end position="237"/>
    </location>
</feature>
<keyword evidence="11" id="KW-1185">Reference proteome</keyword>
<evidence type="ECO:0000256" key="3">
    <source>
        <dbReference type="ARBA" id="ARBA00022741"/>
    </source>
</evidence>
<dbReference type="SUPFAM" id="SSF52374">
    <property type="entry name" value="Nucleotidylyl transferase"/>
    <property type="match status" value="1"/>
</dbReference>
<comment type="similarity">
    <text evidence="7">Belongs to the class-I aminoacyl-tRNA synthetase family. GluQ subfamily.</text>
</comment>
<feature type="binding site" evidence="7">
    <location>
        <position position="47"/>
    </location>
    <ligand>
        <name>L-glutamate</name>
        <dbReference type="ChEBI" id="CHEBI:29985"/>
    </ligand>
</feature>
<feature type="binding site" evidence="7">
    <location>
        <begin position="11"/>
        <end position="15"/>
    </location>
    <ligand>
        <name>L-glutamate</name>
        <dbReference type="ChEBI" id="CHEBI:29985"/>
    </ligand>
</feature>
<dbReference type="PRINTS" id="PR00987">
    <property type="entry name" value="TRNASYNTHGLU"/>
</dbReference>
<keyword evidence="5 7" id="KW-0067">ATP-binding</keyword>
<dbReference type="PANTHER" id="PTHR43311:SF1">
    <property type="entry name" value="GLUTAMYL-Q TRNA(ASP) SYNTHETASE"/>
    <property type="match status" value="1"/>
</dbReference>
<organism evidence="10 11">
    <name type="scientific">Candidatus Marimicrobium litorale</name>
    <dbReference type="NCBI Taxonomy" id="2518991"/>
    <lineage>
        <taxon>Bacteria</taxon>
        <taxon>Pseudomonadati</taxon>
        <taxon>Pseudomonadota</taxon>
        <taxon>Gammaproteobacteria</taxon>
        <taxon>Cellvibrionales</taxon>
        <taxon>Halieaceae</taxon>
        <taxon>Marimicrobium</taxon>
    </lineage>
</organism>
<keyword evidence="3 7" id="KW-0547">Nucleotide-binding</keyword>
<evidence type="ECO:0000256" key="5">
    <source>
        <dbReference type="ARBA" id="ARBA00022840"/>
    </source>
</evidence>
<evidence type="ECO:0000256" key="7">
    <source>
        <dbReference type="HAMAP-Rule" id="MF_01428"/>
    </source>
</evidence>
<keyword evidence="2" id="KW-0479">Metal-binding</keyword>
<feature type="domain" description="Glutamyl/glutaminyl-tRNA synthetase class Ib catalytic" evidence="9">
    <location>
        <begin position="9"/>
        <end position="111"/>
    </location>
</feature>
<dbReference type="EMBL" id="SHNO01000001">
    <property type="protein sequence ID" value="MCX2977714.1"/>
    <property type="molecule type" value="Genomic_DNA"/>
</dbReference>
<sequence length="299" mass="32236">MPDSSTPYRGRFAPSPTGPLHLGSLIAALASCLDARAQQGSWLVRIDDLDPPREESGATASILQSLRCHALHWDEDILYQSHRSLAYQKVLDTLQATGLLFACDCPRVKLDANGNCGGGCRRRQTGITGPAALRAHLSEGSVIRFTDQLQGQQTLASGQPINDFVVRRRDGLNAYQLAVVVDDAAQGINHVVRGSDLLDTTAKQVFLQQQLGYPTPVYCHLPVITNSLGQKFSKQTHAPPLNDDAAAGNLRLALSFLNQPEPPPGLLQPADILTFATTHWQRNEIPARAAIDAAAIGVT</sequence>
<keyword evidence="6 7" id="KW-0030">Aminoacyl-tRNA synthetase</keyword>
<keyword evidence="4" id="KW-0862">Zinc</keyword>
<accession>A0ABT3T8B0</accession>
<evidence type="ECO:0000256" key="1">
    <source>
        <dbReference type="ARBA" id="ARBA00022598"/>
    </source>
</evidence>
<dbReference type="NCBIfam" id="NF004314">
    <property type="entry name" value="PRK05710.1-3"/>
    <property type="match status" value="1"/>
</dbReference>
<evidence type="ECO:0000256" key="2">
    <source>
        <dbReference type="ARBA" id="ARBA00022723"/>
    </source>
</evidence>